<proteinExistence type="predicted"/>
<dbReference type="GO" id="GO:0000171">
    <property type="term" value="F:ribonuclease MRP activity"/>
    <property type="evidence" value="ECO:0007669"/>
    <property type="project" value="TreeGrafter"/>
</dbReference>
<organism evidence="1 2">
    <name type="scientific">Dispira parvispora</name>
    <dbReference type="NCBI Taxonomy" id="1520584"/>
    <lineage>
        <taxon>Eukaryota</taxon>
        <taxon>Fungi</taxon>
        <taxon>Fungi incertae sedis</taxon>
        <taxon>Zoopagomycota</taxon>
        <taxon>Kickxellomycotina</taxon>
        <taxon>Dimargaritomycetes</taxon>
        <taxon>Dimargaritales</taxon>
        <taxon>Dimargaritaceae</taxon>
        <taxon>Dispira</taxon>
    </lineage>
</organism>
<keyword evidence="2" id="KW-1185">Reference proteome</keyword>
<comment type="caution">
    <text evidence="1">The sequence shown here is derived from an EMBL/GenBank/DDBJ whole genome shotgun (WGS) entry which is preliminary data.</text>
</comment>
<dbReference type="AlphaFoldDB" id="A0A9W8E8R6"/>
<accession>A0A9W8E8R6</accession>
<name>A0A9W8E8R6_9FUNG</name>
<dbReference type="Proteomes" id="UP001150925">
    <property type="component" value="Unassembled WGS sequence"/>
</dbReference>
<dbReference type="PANTHER" id="PTHR15396:SF1">
    <property type="entry name" value="RIBONUCLEASE P PROTEIN SUBUNIT P40"/>
    <property type="match status" value="1"/>
</dbReference>
<dbReference type="InterPro" id="IPR013893">
    <property type="entry name" value="RNase_P_Rpp40"/>
</dbReference>
<evidence type="ECO:0000313" key="1">
    <source>
        <dbReference type="EMBL" id="KAJ1968423.1"/>
    </source>
</evidence>
<evidence type="ECO:0000313" key="2">
    <source>
        <dbReference type="Proteomes" id="UP001150925"/>
    </source>
</evidence>
<gene>
    <name evidence="1" type="ORF">IWQ62_001258</name>
</gene>
<reference evidence="1" key="1">
    <citation type="submission" date="2022-07" db="EMBL/GenBank/DDBJ databases">
        <title>Phylogenomic reconstructions and comparative analyses of Kickxellomycotina fungi.</title>
        <authorList>
            <person name="Reynolds N.K."/>
            <person name="Stajich J.E."/>
            <person name="Barry K."/>
            <person name="Grigoriev I.V."/>
            <person name="Crous P."/>
            <person name="Smith M.E."/>
        </authorList>
    </citation>
    <scope>NUCLEOTIDE SEQUENCE</scope>
    <source>
        <strain evidence="1">RSA 1196</strain>
    </source>
</reference>
<dbReference type="GO" id="GO:0030681">
    <property type="term" value="C:multimeric ribonuclease P complex"/>
    <property type="evidence" value="ECO:0007669"/>
    <property type="project" value="TreeGrafter"/>
</dbReference>
<dbReference type="GO" id="GO:0000447">
    <property type="term" value="P:endonucleolytic cleavage in ITS1 to separate SSU-rRNA from 5.8S rRNA and LSU-rRNA from tricistronic rRNA transcript (SSU-rRNA, 5.8S rRNA, LSU-rRNA)"/>
    <property type="evidence" value="ECO:0007669"/>
    <property type="project" value="TreeGrafter"/>
</dbReference>
<dbReference type="OrthoDB" id="63112at2759"/>
<protein>
    <submittedName>
        <fullName evidence="1">Uncharacterized protein</fullName>
    </submittedName>
</protein>
<dbReference type="GO" id="GO:0004526">
    <property type="term" value="F:ribonuclease P activity"/>
    <property type="evidence" value="ECO:0007669"/>
    <property type="project" value="TreeGrafter"/>
</dbReference>
<dbReference type="Pfam" id="PF08584">
    <property type="entry name" value="Ribonuc_P_40"/>
    <property type="match status" value="1"/>
</dbReference>
<dbReference type="EMBL" id="JANBPY010000186">
    <property type="protein sequence ID" value="KAJ1968423.1"/>
    <property type="molecule type" value="Genomic_DNA"/>
</dbReference>
<dbReference type="PANTHER" id="PTHR15396">
    <property type="entry name" value="RIBONUCLEASE P PROTEIN SUBUNIT P40"/>
    <property type="match status" value="1"/>
</dbReference>
<sequence>MGKQIVPKSKIHILRGSPAAPKSFADNLLLSHTFNFALEWSLLVHNDNPLLWCRQHLTLPQAYYYKVETTLAQLFTDSFITHHVRSGKLLALTQGTRIDCHNTVALLPSGCLVLVLTKDTYESCGMVGQPSAFGGKGQRFVVRLDLTADEMQPGRAQYERMQWSFRNCLTDQLSMLVASSDPDTGESLSIEFPSECTVKFELIEPEWTSHQNIPVPTVSTIIPGETSRSPGNEWEDTALELYEWLGMAGVDTHQATPTVTYDTFPSKYSTPEPNYPGSHVTLTVRGFLTPYYIHRMFSQLRQLTDTYADTMSTDHHPPWGTLSVWGFRDSPTSFGDKEHGYLTSGENDYTLVYWPSNHCLGFLVCGGYDEYA</sequence>
<dbReference type="GO" id="GO:0000172">
    <property type="term" value="C:ribonuclease MRP complex"/>
    <property type="evidence" value="ECO:0007669"/>
    <property type="project" value="TreeGrafter"/>
</dbReference>
<dbReference type="GO" id="GO:0001682">
    <property type="term" value="P:tRNA 5'-leader removal"/>
    <property type="evidence" value="ECO:0007669"/>
    <property type="project" value="InterPro"/>
</dbReference>